<proteinExistence type="predicted"/>
<dbReference type="PANTHER" id="PTHR35190:SF1">
    <property type="entry name" value="PEPTIDASE C45 HYDROLASE DOMAIN-CONTAINING PROTEIN"/>
    <property type="match status" value="1"/>
</dbReference>
<dbReference type="AlphaFoldDB" id="A0A6C0EH24"/>
<dbReference type="PANTHER" id="PTHR35190">
    <property type="entry name" value="PROTEIN DCD1B"/>
    <property type="match status" value="1"/>
</dbReference>
<reference evidence="1" key="1">
    <citation type="journal article" date="2020" name="Nature">
        <title>Giant virus diversity and host interactions through global metagenomics.</title>
        <authorList>
            <person name="Schulz F."/>
            <person name="Roux S."/>
            <person name="Paez-Espino D."/>
            <person name="Jungbluth S."/>
            <person name="Walsh D.A."/>
            <person name="Denef V.J."/>
            <person name="McMahon K.D."/>
            <person name="Konstantinidis K.T."/>
            <person name="Eloe-Fadrosh E.A."/>
            <person name="Kyrpides N.C."/>
            <person name="Woyke T."/>
        </authorList>
    </citation>
    <scope>NUCLEOTIDE SEQUENCE</scope>
    <source>
        <strain evidence="1">GVMAG-M-3300001348-25</strain>
    </source>
</reference>
<organism evidence="1">
    <name type="scientific">viral metagenome</name>
    <dbReference type="NCBI Taxonomy" id="1070528"/>
    <lineage>
        <taxon>unclassified sequences</taxon>
        <taxon>metagenomes</taxon>
        <taxon>organismal metagenomes</taxon>
    </lineage>
</organism>
<dbReference type="Gene3D" id="3.60.60.10">
    <property type="entry name" value="Penicillin V Acylase, Chain A"/>
    <property type="match status" value="1"/>
</dbReference>
<dbReference type="InterPro" id="IPR047803">
    <property type="entry name" value="DCD1A/B-like"/>
</dbReference>
<protein>
    <submittedName>
        <fullName evidence="1">Uncharacterized protein</fullName>
    </submittedName>
</protein>
<dbReference type="Gene3D" id="1.10.10.2120">
    <property type="match status" value="1"/>
</dbReference>
<dbReference type="EMBL" id="MN738858">
    <property type="protein sequence ID" value="QHT28454.1"/>
    <property type="molecule type" value="Genomic_DNA"/>
</dbReference>
<accession>A0A6C0EH24</accession>
<name>A0A6C0EH24_9ZZZZ</name>
<sequence length="382" mass="45205">MNNLFHWLIYYIKCGVNILYSYINNNNFINQTSSNRGTTSQQKEKISKYLYKVHLQGSYYEMGKQYGKTMKRVLEKDVKTFIHFLRNNNDLYQRKIIEKYKRKTIFDSLLSYYEDNKKYFNPDIIEFTRGVSEGSEIEYNQLLYVNLFPDITDNHCILLSKIIENKRMNMRTLDLGYPQVSHSLIIFNPYTRENKTNKKQSNKYISLNPSIVFGVMTGISERNIFFGETYYDESLGELHYNGMPFHHISHEILKSCNNLEDAHTILQKCNRTSNLQLMVSEEQNAHIYLSSKDKLILEQNKENVESVTPNEQGNFKKNLHYLNSIENVIKEFIPRTKSGELHIMISYDNKIYVSVTSDVLQSYNNTFYEFSLDELFEKKTIK</sequence>
<evidence type="ECO:0000313" key="1">
    <source>
        <dbReference type="EMBL" id="QHT28454.1"/>
    </source>
</evidence>